<accession>A0A168Q1T5</accession>
<organism evidence="4 5">
    <name type="scientific">Mucor lusitanicus CBS 277.49</name>
    <dbReference type="NCBI Taxonomy" id="747725"/>
    <lineage>
        <taxon>Eukaryota</taxon>
        <taxon>Fungi</taxon>
        <taxon>Fungi incertae sedis</taxon>
        <taxon>Mucoromycota</taxon>
        <taxon>Mucoromycotina</taxon>
        <taxon>Mucoromycetes</taxon>
        <taxon>Mucorales</taxon>
        <taxon>Mucorineae</taxon>
        <taxon>Mucoraceae</taxon>
        <taxon>Mucor</taxon>
    </lineage>
</organism>
<dbReference type="VEuPathDB" id="FungiDB:MUCCIDRAFT_136130"/>
<name>A0A168Q1T5_MUCCL</name>
<dbReference type="InterPro" id="IPR001452">
    <property type="entry name" value="SH3_domain"/>
</dbReference>
<dbReference type="PANTHER" id="PTHR46026">
    <property type="entry name" value="RHO-TYPE GUANINE NUCLEOTIDE EXCHANGE FACTOR, ISOFORM F"/>
    <property type="match status" value="1"/>
</dbReference>
<dbReference type="EMBL" id="AMYB01000001">
    <property type="protein sequence ID" value="OAD08561.1"/>
    <property type="molecule type" value="Genomic_DNA"/>
</dbReference>
<reference evidence="4 5" key="1">
    <citation type="submission" date="2015-06" db="EMBL/GenBank/DDBJ databases">
        <title>Expansion of signal transduction pathways in fungi by whole-genome duplication.</title>
        <authorList>
            <consortium name="DOE Joint Genome Institute"/>
            <person name="Corrochano L.M."/>
            <person name="Kuo A."/>
            <person name="Marcet-Houben M."/>
            <person name="Polaino S."/>
            <person name="Salamov A."/>
            <person name="Villalobos J.M."/>
            <person name="Alvarez M.I."/>
            <person name="Avalos J."/>
            <person name="Benito E.P."/>
            <person name="Benoit I."/>
            <person name="Burger G."/>
            <person name="Camino L.P."/>
            <person name="Canovas D."/>
            <person name="Cerda-Olmedo E."/>
            <person name="Cheng J.-F."/>
            <person name="Dominguez A."/>
            <person name="Elias M."/>
            <person name="Eslava A.P."/>
            <person name="Glaser F."/>
            <person name="Grimwood J."/>
            <person name="Gutierrez G."/>
            <person name="Heitman J."/>
            <person name="Henrissat B."/>
            <person name="Iturriaga E.A."/>
            <person name="Lang B.F."/>
            <person name="Lavin J.L."/>
            <person name="Lee S."/>
            <person name="Li W."/>
            <person name="Lindquist E."/>
            <person name="Lopez-Garcia S."/>
            <person name="Luque E.M."/>
            <person name="Marcos A.T."/>
            <person name="Martin J."/>
            <person name="Mccluskey K."/>
            <person name="Medina H.R."/>
            <person name="Miralles-Duran A."/>
            <person name="Miyazaki A."/>
            <person name="Munoz-Torres E."/>
            <person name="Oguiza J.A."/>
            <person name="Ohm R."/>
            <person name="Olmedo M."/>
            <person name="Orejas M."/>
            <person name="Ortiz-Castellanos L."/>
            <person name="Pisabarro A.G."/>
            <person name="Rodriguez-Romero J."/>
            <person name="Ruiz-Herrera J."/>
            <person name="Ruiz-Vazquez R."/>
            <person name="Sanz C."/>
            <person name="Schackwitz W."/>
            <person name="Schmutz J."/>
            <person name="Shahriari M."/>
            <person name="Shelest E."/>
            <person name="Silva-Franco F."/>
            <person name="Soanes D."/>
            <person name="Syed K."/>
            <person name="Tagua V.G."/>
            <person name="Talbot N.J."/>
            <person name="Thon M."/>
            <person name="De Vries R.P."/>
            <person name="Wiebenga A."/>
            <person name="Yadav J.S."/>
            <person name="Braun E.L."/>
            <person name="Baker S."/>
            <person name="Garre V."/>
            <person name="Horwitz B."/>
            <person name="Torres-Martinez S."/>
            <person name="Idnurm A."/>
            <person name="Herrera-Estrella A."/>
            <person name="Gabaldon T."/>
            <person name="Grigoriev I.V."/>
        </authorList>
    </citation>
    <scope>NUCLEOTIDE SEQUENCE [LARGE SCALE GENOMIC DNA]</scope>
    <source>
        <strain evidence="4 5">CBS 277.49</strain>
    </source>
</reference>
<dbReference type="STRING" id="747725.A0A168Q1T5"/>
<dbReference type="Proteomes" id="UP000077051">
    <property type="component" value="Unassembled WGS sequence"/>
</dbReference>
<dbReference type="Pfam" id="PF00018">
    <property type="entry name" value="SH3_1"/>
    <property type="match status" value="1"/>
</dbReference>
<dbReference type="InterPro" id="IPR036028">
    <property type="entry name" value="SH3-like_dom_sf"/>
</dbReference>
<dbReference type="PANTHER" id="PTHR46026:SF1">
    <property type="entry name" value="RHO-TYPE GUANINE NUCLEOTIDE EXCHANGE FACTOR, ISOFORM F"/>
    <property type="match status" value="1"/>
</dbReference>
<protein>
    <recommendedName>
        <fullName evidence="3">SH3 domain-containing protein</fullName>
    </recommendedName>
</protein>
<evidence type="ECO:0000256" key="1">
    <source>
        <dbReference type="ARBA" id="ARBA00022443"/>
    </source>
</evidence>
<dbReference type="PRINTS" id="PR00499">
    <property type="entry name" value="P67PHOX"/>
</dbReference>
<feature type="domain" description="SH3" evidence="3">
    <location>
        <begin position="9"/>
        <end position="63"/>
    </location>
</feature>
<dbReference type="FunFam" id="2.30.30.40:FF:000072">
    <property type="entry name" value="Unconventional Myosin IB"/>
    <property type="match status" value="1"/>
</dbReference>
<dbReference type="SMART" id="SM00326">
    <property type="entry name" value="SH3"/>
    <property type="match status" value="1"/>
</dbReference>
<feature type="non-terminal residue" evidence="4">
    <location>
        <position position="63"/>
    </location>
</feature>
<dbReference type="GO" id="GO:0005737">
    <property type="term" value="C:cytoplasm"/>
    <property type="evidence" value="ECO:0007669"/>
    <property type="project" value="TreeGrafter"/>
</dbReference>
<keyword evidence="1 2" id="KW-0728">SH3 domain</keyword>
<comment type="caution">
    <text evidence="4">The sequence shown here is derived from an EMBL/GenBank/DDBJ whole genome shotgun (WGS) entry which is preliminary data.</text>
</comment>
<sequence length="63" mass="7244">MATTAKFPKIICRVKALYAFSSTEKSSLSFEKGEYIEVLSQLDSGWWDGWCRGNRGWFPSNYV</sequence>
<proteinExistence type="predicted"/>
<evidence type="ECO:0000259" key="3">
    <source>
        <dbReference type="PROSITE" id="PS50002"/>
    </source>
</evidence>
<dbReference type="SUPFAM" id="SSF50044">
    <property type="entry name" value="SH3-domain"/>
    <property type="match status" value="1"/>
</dbReference>
<gene>
    <name evidence="4" type="ORF">MUCCIDRAFT_136130</name>
</gene>
<dbReference type="GO" id="GO:0005085">
    <property type="term" value="F:guanyl-nucleotide exchange factor activity"/>
    <property type="evidence" value="ECO:0007669"/>
    <property type="project" value="TreeGrafter"/>
</dbReference>
<dbReference type="AlphaFoldDB" id="A0A168Q1T5"/>
<dbReference type="Gene3D" id="2.30.30.40">
    <property type="entry name" value="SH3 Domains"/>
    <property type="match status" value="1"/>
</dbReference>
<evidence type="ECO:0000313" key="5">
    <source>
        <dbReference type="Proteomes" id="UP000077051"/>
    </source>
</evidence>
<dbReference type="PROSITE" id="PS50002">
    <property type="entry name" value="SH3"/>
    <property type="match status" value="1"/>
</dbReference>
<keyword evidence="5" id="KW-1185">Reference proteome</keyword>
<dbReference type="OrthoDB" id="10255964at2759"/>
<dbReference type="PRINTS" id="PR00452">
    <property type="entry name" value="SH3DOMAIN"/>
</dbReference>
<evidence type="ECO:0000313" key="4">
    <source>
        <dbReference type="EMBL" id="OAD08561.1"/>
    </source>
</evidence>
<evidence type="ECO:0000256" key="2">
    <source>
        <dbReference type="PROSITE-ProRule" id="PRU00192"/>
    </source>
</evidence>